<keyword evidence="4" id="KW-1185">Reference proteome</keyword>
<dbReference type="SMART" id="SM00342">
    <property type="entry name" value="HTH_ARAC"/>
    <property type="match status" value="1"/>
</dbReference>
<evidence type="ECO:0000259" key="2">
    <source>
        <dbReference type="PROSITE" id="PS01124"/>
    </source>
</evidence>
<sequence>MTPLIRAAALSGYEAQAHALGLDAPALLRRFGLSRQALADPDCLIPYRAMMELLEHSAAVAGCPDLGLRLSNGQGLEKLGPVAVVIEHAASLHEAITLATRYIFVHSSAVRMATQTVPGQADQLDLCYHIEMPDAPPHAQALELALGVMLRCLRLLGQDRLPLLALLLPHTRQASLATYRQALDIEVLFEQPYAAVRLIARDLNRPLPKSNALLRQLAQAYLDQQFSQPELLFSDRVRMLLRQLLATGQASHQQVAQRLAIHPRTLQRRLGDEGSSFEQLKDLERRALFEQLIRKPDGPSIATLADMLGYAEPSALSRSAKRWFGRTPTQMRAKA</sequence>
<dbReference type="AlphaFoldDB" id="A0A840L968"/>
<dbReference type="Gene3D" id="1.10.10.60">
    <property type="entry name" value="Homeodomain-like"/>
    <property type="match status" value="1"/>
</dbReference>
<evidence type="ECO:0000256" key="1">
    <source>
        <dbReference type="ARBA" id="ARBA00023125"/>
    </source>
</evidence>
<dbReference type="GO" id="GO:0005829">
    <property type="term" value="C:cytosol"/>
    <property type="evidence" value="ECO:0007669"/>
    <property type="project" value="TreeGrafter"/>
</dbReference>
<dbReference type="InterPro" id="IPR018060">
    <property type="entry name" value="HTH_AraC"/>
</dbReference>
<dbReference type="PANTHER" id="PTHR47894:SF4">
    <property type="entry name" value="HTH-TYPE TRANSCRIPTIONAL REGULATOR GADX"/>
    <property type="match status" value="1"/>
</dbReference>
<organism evidence="3 4">
    <name type="scientific">Roseateles oligotrophus</name>
    <dbReference type="NCBI Taxonomy" id="1769250"/>
    <lineage>
        <taxon>Bacteria</taxon>
        <taxon>Pseudomonadati</taxon>
        <taxon>Pseudomonadota</taxon>
        <taxon>Betaproteobacteria</taxon>
        <taxon>Burkholderiales</taxon>
        <taxon>Sphaerotilaceae</taxon>
        <taxon>Roseateles</taxon>
    </lineage>
</organism>
<dbReference type="EMBL" id="JACHLP010000002">
    <property type="protein sequence ID" value="MBB4842679.1"/>
    <property type="molecule type" value="Genomic_DNA"/>
</dbReference>
<reference evidence="3 4" key="1">
    <citation type="submission" date="2020-08" db="EMBL/GenBank/DDBJ databases">
        <title>Functional genomics of gut bacteria from endangered species of beetles.</title>
        <authorList>
            <person name="Carlos-Shanley C."/>
        </authorList>
    </citation>
    <scope>NUCLEOTIDE SEQUENCE [LARGE SCALE GENOMIC DNA]</scope>
    <source>
        <strain evidence="3 4">S00239</strain>
    </source>
</reference>
<dbReference type="Proteomes" id="UP000562027">
    <property type="component" value="Unassembled WGS sequence"/>
</dbReference>
<proteinExistence type="predicted"/>
<dbReference type="PROSITE" id="PS01124">
    <property type="entry name" value="HTH_ARAC_FAMILY_2"/>
    <property type="match status" value="1"/>
</dbReference>
<feature type="domain" description="HTH araC/xylS-type" evidence="2">
    <location>
        <begin position="235"/>
        <end position="334"/>
    </location>
</feature>
<accession>A0A840L968</accession>
<evidence type="ECO:0000313" key="3">
    <source>
        <dbReference type="EMBL" id="MBB4842679.1"/>
    </source>
</evidence>
<dbReference type="RefSeq" id="WP_184297195.1">
    <property type="nucleotide sequence ID" value="NZ_JACHLP010000002.1"/>
</dbReference>
<gene>
    <name evidence="3" type="ORF">HNP55_001194</name>
</gene>
<dbReference type="GO" id="GO:0003700">
    <property type="term" value="F:DNA-binding transcription factor activity"/>
    <property type="evidence" value="ECO:0007669"/>
    <property type="project" value="InterPro"/>
</dbReference>
<comment type="caution">
    <text evidence="3">The sequence shown here is derived from an EMBL/GenBank/DDBJ whole genome shotgun (WGS) entry which is preliminary data.</text>
</comment>
<protein>
    <submittedName>
        <fullName evidence="3">AraC-like DNA-binding protein</fullName>
    </submittedName>
</protein>
<keyword evidence="1 3" id="KW-0238">DNA-binding</keyword>
<dbReference type="PANTHER" id="PTHR47894">
    <property type="entry name" value="HTH-TYPE TRANSCRIPTIONAL REGULATOR GADX"/>
    <property type="match status" value="1"/>
</dbReference>
<dbReference type="InterPro" id="IPR032687">
    <property type="entry name" value="AraC-type_N"/>
</dbReference>
<dbReference type="Pfam" id="PF12625">
    <property type="entry name" value="Arabinose_bd"/>
    <property type="match status" value="1"/>
</dbReference>
<name>A0A840L968_9BURK</name>
<dbReference type="GO" id="GO:0000976">
    <property type="term" value="F:transcription cis-regulatory region binding"/>
    <property type="evidence" value="ECO:0007669"/>
    <property type="project" value="TreeGrafter"/>
</dbReference>
<dbReference type="Pfam" id="PF12833">
    <property type="entry name" value="HTH_18"/>
    <property type="match status" value="1"/>
</dbReference>
<evidence type="ECO:0000313" key="4">
    <source>
        <dbReference type="Proteomes" id="UP000562027"/>
    </source>
</evidence>